<reference evidence="1" key="2">
    <citation type="submission" date="2023-03" db="EMBL/GenBank/DDBJ databases">
        <authorList>
            <person name="Inwood S.N."/>
            <person name="Skelly J.G."/>
            <person name="Guhlin J."/>
            <person name="Harrop T.W.R."/>
            <person name="Goldson S.G."/>
            <person name="Dearden P.K."/>
        </authorList>
    </citation>
    <scope>NUCLEOTIDE SEQUENCE</scope>
    <source>
        <strain evidence="1">Irish</strain>
        <tissue evidence="1">Whole body</tissue>
    </source>
</reference>
<protein>
    <submittedName>
        <fullName evidence="1">Uncharacterized protein</fullName>
    </submittedName>
</protein>
<evidence type="ECO:0000313" key="2">
    <source>
        <dbReference type="Proteomes" id="UP001168990"/>
    </source>
</evidence>
<proteinExistence type="predicted"/>
<organism evidence="1 2">
    <name type="scientific">Microctonus aethiopoides</name>
    <dbReference type="NCBI Taxonomy" id="144406"/>
    <lineage>
        <taxon>Eukaryota</taxon>
        <taxon>Metazoa</taxon>
        <taxon>Ecdysozoa</taxon>
        <taxon>Arthropoda</taxon>
        <taxon>Hexapoda</taxon>
        <taxon>Insecta</taxon>
        <taxon>Pterygota</taxon>
        <taxon>Neoptera</taxon>
        <taxon>Endopterygota</taxon>
        <taxon>Hymenoptera</taxon>
        <taxon>Apocrita</taxon>
        <taxon>Ichneumonoidea</taxon>
        <taxon>Braconidae</taxon>
        <taxon>Euphorinae</taxon>
        <taxon>Microctonus</taxon>
    </lineage>
</organism>
<keyword evidence="2" id="KW-1185">Reference proteome</keyword>
<dbReference type="Proteomes" id="UP001168990">
    <property type="component" value="Unassembled WGS sequence"/>
</dbReference>
<evidence type="ECO:0000313" key="1">
    <source>
        <dbReference type="EMBL" id="KAK0157445.1"/>
    </source>
</evidence>
<accession>A0AA39C4U4</accession>
<name>A0AA39C4U4_9HYME</name>
<reference evidence="1" key="1">
    <citation type="journal article" date="2023" name="bioRxiv">
        <title>Scaffold-level genome assemblies of two parasitoid biocontrol wasps reveal the parthenogenesis mechanism and an associated novel virus.</title>
        <authorList>
            <person name="Inwood S."/>
            <person name="Skelly J."/>
            <person name="Guhlin J."/>
            <person name="Harrop T."/>
            <person name="Goldson S."/>
            <person name="Dearden P."/>
        </authorList>
    </citation>
    <scope>NUCLEOTIDE SEQUENCE</scope>
    <source>
        <strain evidence="1">Irish</strain>
        <tissue evidence="1">Whole body</tissue>
    </source>
</reference>
<dbReference type="EMBL" id="JAQQBS010001425">
    <property type="protein sequence ID" value="KAK0157445.1"/>
    <property type="molecule type" value="Genomic_DNA"/>
</dbReference>
<sequence length="72" mass="8035">MRDFGTRERHFISVEGALVICPTPENQKEKRVANDEVKVGYSTALYWQHSGCQISSSSCPGLPEFTNSIIAF</sequence>
<comment type="caution">
    <text evidence="1">The sequence shown here is derived from an EMBL/GenBank/DDBJ whole genome shotgun (WGS) entry which is preliminary data.</text>
</comment>
<gene>
    <name evidence="1" type="ORF">PV328_011189</name>
</gene>
<dbReference type="AlphaFoldDB" id="A0AA39C4U4"/>